<reference evidence="3" key="1">
    <citation type="journal article" date="2014" name="Int. J. Syst. Evol. Microbiol.">
        <title>Complete genome sequence of Corynebacterium casei LMG S-19264T (=DSM 44701T), isolated from a smear-ripened cheese.</title>
        <authorList>
            <consortium name="US DOE Joint Genome Institute (JGI-PGF)"/>
            <person name="Walter F."/>
            <person name="Albersmeier A."/>
            <person name="Kalinowski J."/>
            <person name="Ruckert C."/>
        </authorList>
    </citation>
    <scope>NUCLEOTIDE SEQUENCE</scope>
    <source>
        <strain evidence="3">CGMCC 1.3617</strain>
    </source>
</reference>
<dbReference type="Proteomes" id="UP000661507">
    <property type="component" value="Unassembled WGS sequence"/>
</dbReference>
<dbReference type="Pfam" id="PF16694">
    <property type="entry name" value="Cytochrome_P460"/>
    <property type="match status" value="1"/>
</dbReference>
<feature type="chain" id="PRO_5037019827" description="Cytochrome P460 domain-containing protein" evidence="1">
    <location>
        <begin position="23"/>
        <end position="182"/>
    </location>
</feature>
<dbReference type="AlphaFoldDB" id="A0A917L270"/>
<name>A0A917L270_9PROT</name>
<evidence type="ECO:0000313" key="4">
    <source>
        <dbReference type="Proteomes" id="UP000661507"/>
    </source>
</evidence>
<keyword evidence="4" id="KW-1185">Reference proteome</keyword>
<dbReference type="RefSeq" id="WP_188972416.1">
    <property type="nucleotide sequence ID" value="NZ_BMKW01000016.1"/>
</dbReference>
<evidence type="ECO:0000259" key="2">
    <source>
        <dbReference type="Pfam" id="PF16694"/>
    </source>
</evidence>
<dbReference type="InterPro" id="IPR038142">
    <property type="entry name" value="Cytochrome_P460_sp"/>
</dbReference>
<feature type="signal peptide" evidence="1">
    <location>
        <begin position="1"/>
        <end position="22"/>
    </location>
</feature>
<sequence>MTRTAILTAALLTGVLATAAIAQQRPYATGPQNIQLPADWQQRFIRYSTVDNPTRKIIRNIYINPEAYAALSPSAPMPYGTLVIMADQRARLDGQGNPLLDANGRMIPEPAFIAIAAQQKERGWGEGYGPELRNGEWEYARFNPATGAPVEGPLNACFTCHLRARAQQDFTFTTWDYANRSR</sequence>
<dbReference type="Gene3D" id="3.50.70.20">
    <property type="entry name" value="Cytochrome P460"/>
    <property type="match status" value="1"/>
</dbReference>
<protein>
    <recommendedName>
        <fullName evidence="2">Cytochrome P460 domain-containing protein</fullName>
    </recommendedName>
</protein>
<organism evidence="3 4">
    <name type="scientific">Neoroseomonas lacus</name>
    <dbReference type="NCBI Taxonomy" id="287609"/>
    <lineage>
        <taxon>Bacteria</taxon>
        <taxon>Pseudomonadati</taxon>
        <taxon>Pseudomonadota</taxon>
        <taxon>Alphaproteobacteria</taxon>
        <taxon>Acetobacterales</taxon>
        <taxon>Acetobacteraceae</taxon>
        <taxon>Neoroseomonas</taxon>
    </lineage>
</organism>
<dbReference type="InterPro" id="IPR032033">
    <property type="entry name" value="Cytochrome_P460"/>
</dbReference>
<comment type="caution">
    <text evidence="3">The sequence shown here is derived from an EMBL/GenBank/DDBJ whole genome shotgun (WGS) entry which is preliminary data.</text>
</comment>
<evidence type="ECO:0000256" key="1">
    <source>
        <dbReference type="SAM" id="SignalP"/>
    </source>
</evidence>
<gene>
    <name evidence="3" type="ORF">GCM10011320_52340</name>
</gene>
<dbReference type="EMBL" id="BMKW01000016">
    <property type="protein sequence ID" value="GGJ38266.1"/>
    <property type="molecule type" value="Genomic_DNA"/>
</dbReference>
<dbReference type="CDD" id="cd20716">
    <property type="entry name" value="cyt_P460_fam"/>
    <property type="match status" value="1"/>
</dbReference>
<reference evidence="3" key="2">
    <citation type="submission" date="2020-09" db="EMBL/GenBank/DDBJ databases">
        <authorList>
            <person name="Sun Q."/>
            <person name="Zhou Y."/>
        </authorList>
    </citation>
    <scope>NUCLEOTIDE SEQUENCE</scope>
    <source>
        <strain evidence="3">CGMCC 1.3617</strain>
    </source>
</reference>
<keyword evidence="1" id="KW-0732">Signal</keyword>
<feature type="domain" description="Cytochrome P460" evidence="2">
    <location>
        <begin position="37"/>
        <end position="173"/>
    </location>
</feature>
<accession>A0A917L270</accession>
<proteinExistence type="predicted"/>
<evidence type="ECO:0000313" key="3">
    <source>
        <dbReference type="EMBL" id="GGJ38266.1"/>
    </source>
</evidence>